<organism evidence="1 2">
    <name type="scientific">Thermococcus gammatolerans (strain DSM 15229 / JCM 11827 / EJ3)</name>
    <dbReference type="NCBI Taxonomy" id="593117"/>
    <lineage>
        <taxon>Archaea</taxon>
        <taxon>Methanobacteriati</taxon>
        <taxon>Methanobacteriota</taxon>
        <taxon>Thermococci</taxon>
        <taxon>Thermococcales</taxon>
        <taxon>Thermococcaceae</taxon>
        <taxon>Thermococcus</taxon>
    </lineage>
</organism>
<dbReference type="Gene3D" id="3.40.50.11570">
    <property type="entry name" value="Protein of unknown function DUF257"/>
    <property type="match status" value="1"/>
</dbReference>
<dbReference type="eggNOG" id="arCOG03792">
    <property type="taxonomic scope" value="Archaea"/>
</dbReference>
<dbReference type="KEGG" id="tga:TGAM_1323"/>
<dbReference type="AlphaFoldDB" id="C5A6G3"/>
<sequence length="215" mass="24522">MVRYLTKLEISLGEFVGRLKPGEDVLVEYSSTTPVHILFYRFLRALANLGKPFMILDELDQLHVLRAHLKIMGLDTGLIDSAIVVKMGGIIKTGSVVGKVDLTKEPPVRKKHYEAILARIGEEKGFRLIVGFEKVLASYENDLREKERIFGYLVRPHLGNPERVTVYFVNRDLISGKTLNELREHCTRVLTLDKRPCLEVLKSLNIEEYGAEIKF</sequence>
<protein>
    <submittedName>
        <fullName evidence="1">Uncharacterized protein</fullName>
    </submittedName>
</protein>
<evidence type="ECO:0000313" key="1">
    <source>
        <dbReference type="EMBL" id="ACS33825.1"/>
    </source>
</evidence>
<name>C5A6G3_THEGJ</name>
<dbReference type="Proteomes" id="UP000001488">
    <property type="component" value="Chromosome"/>
</dbReference>
<keyword evidence="2" id="KW-1185">Reference proteome</keyword>
<dbReference type="EMBL" id="CP001398">
    <property type="protein sequence ID" value="ACS33825.1"/>
    <property type="molecule type" value="Genomic_DNA"/>
</dbReference>
<proteinExistence type="predicted"/>
<reference evidence="1 2" key="1">
    <citation type="journal article" date="2007" name="Genome Biol.">
        <title>Genome analysis and genome-wide proteomics of Thermococcus gammatolerans, the most radioresistant organism known amongst the Archaea.</title>
        <authorList>
            <person name="Zivanovic Y."/>
            <person name="Armengaud J."/>
            <person name="Lagorce A."/>
            <person name="Leplat C."/>
            <person name="Guerin P."/>
            <person name="Dutertre M."/>
            <person name="Anthouard V."/>
            <person name="Forterre P."/>
            <person name="Wincker P."/>
            <person name="Confalonieri F."/>
        </authorList>
    </citation>
    <scope>NUCLEOTIDE SEQUENCE [LARGE SCALE GENOMIC DNA]</scope>
    <source>
        <strain evidence="2">DSM 15229 / JCM 11827 / EJ3</strain>
    </source>
</reference>
<evidence type="ECO:0000313" key="2">
    <source>
        <dbReference type="Proteomes" id="UP000001488"/>
    </source>
</evidence>
<dbReference type="PaxDb" id="593117-TGAM_1323"/>
<dbReference type="Pfam" id="PF03192">
    <property type="entry name" value="DUF257"/>
    <property type="match status" value="1"/>
</dbReference>
<dbReference type="HOGENOM" id="CLU_102063_2_0_2"/>
<accession>C5A6G3</accession>
<dbReference type="InterPro" id="IPR005489">
    <property type="entry name" value="DUF257"/>
</dbReference>
<dbReference type="STRING" id="593117.TGAM_1323"/>
<dbReference type="PATRIC" id="fig|593117.10.peg.1322"/>
<gene>
    <name evidence="1" type="ordered locus">TGAM_1323</name>
</gene>